<dbReference type="InterPro" id="IPR025497">
    <property type="entry name" value="PatA-like_N"/>
</dbReference>
<dbReference type="PANTHER" id="PTHR44591:SF23">
    <property type="entry name" value="CHEY SUBFAMILY"/>
    <property type="match status" value="1"/>
</dbReference>
<evidence type="ECO:0000256" key="1">
    <source>
        <dbReference type="ARBA" id="ARBA00022553"/>
    </source>
</evidence>
<protein>
    <submittedName>
        <fullName evidence="4">Response regulator</fullName>
    </submittedName>
</protein>
<reference evidence="4 5" key="1">
    <citation type="submission" date="2022-04" db="EMBL/GenBank/DDBJ databases">
        <title>Positive selection, recombination, and allopatry shape intraspecific diversity of widespread and dominant cyanobacteria.</title>
        <authorList>
            <person name="Wei J."/>
            <person name="Shu W."/>
            <person name="Hu C."/>
        </authorList>
    </citation>
    <scope>NUCLEOTIDE SEQUENCE [LARGE SCALE GENOMIC DNA]</scope>
    <source>
        <strain evidence="4 5">DQ-A4</strain>
    </source>
</reference>
<keyword evidence="1 2" id="KW-0597">Phosphoprotein</keyword>
<dbReference type="InterPro" id="IPR050595">
    <property type="entry name" value="Bact_response_regulator"/>
</dbReference>
<feature type="domain" description="Response regulatory" evidence="3">
    <location>
        <begin position="277"/>
        <end position="393"/>
    </location>
</feature>
<evidence type="ECO:0000256" key="2">
    <source>
        <dbReference type="PROSITE-ProRule" id="PRU00169"/>
    </source>
</evidence>
<dbReference type="InterPro" id="IPR001789">
    <property type="entry name" value="Sig_transdc_resp-reg_receiver"/>
</dbReference>
<sequence>MSGRSVQYSKPLSNYLRVKKLQIFPVLKRLSFSGQITWSVPEGHQWTLFFDRGQLVYGRGGVHPMRQWYRQAQARLPSPELSYQALQASSAAAPRSSWPHDWDYQLLQRWLSEGQLSSKALQAISTNIVADILFDVVQARETQYQLARQPPLAPGQIPVYVDEAQLLTSVTDLWDAWLEAGLEAYSPNLAPVIQHPEPIRAAVSPRVYESLMQLLDGQRSLRDLAVKLGQDVLNLTQALQPYIQSGWISLVEVADFPPLEGLDPPMGNGAAPKAALKIACVDDSPLVCKAMGQVIRSAGHDFLAITEGSRAIPTLLAQKPDLVFLDLVMPDTNGYEICSNLRKISRFKDVPIVILSGNDGLVDQVRARLLGATDFLSKPMEPIVILSVIRKHLAPIRI</sequence>
<dbReference type="Proteomes" id="UP001482513">
    <property type="component" value="Unassembled WGS sequence"/>
</dbReference>
<dbReference type="RefSeq" id="WP_190695339.1">
    <property type="nucleotide sequence ID" value="NZ_JAMPKX010000002.1"/>
</dbReference>
<gene>
    <name evidence="4" type="ORF">NC992_04790</name>
</gene>
<organism evidence="4 5">
    <name type="scientific">Leptolyngbya subtilissima DQ-A4</name>
    <dbReference type="NCBI Taxonomy" id="2933933"/>
    <lineage>
        <taxon>Bacteria</taxon>
        <taxon>Bacillati</taxon>
        <taxon>Cyanobacteriota</taxon>
        <taxon>Cyanophyceae</taxon>
        <taxon>Leptolyngbyales</taxon>
        <taxon>Leptolyngbyaceae</taxon>
        <taxon>Leptolyngbya group</taxon>
        <taxon>Leptolyngbya</taxon>
    </lineage>
</organism>
<dbReference type="InterPro" id="IPR024186">
    <property type="entry name" value="Sig_transdc_resp-reg_PatA"/>
</dbReference>
<dbReference type="EMBL" id="JAMPKX010000002">
    <property type="protein sequence ID" value="MEP0946178.1"/>
    <property type="molecule type" value="Genomic_DNA"/>
</dbReference>
<evidence type="ECO:0000313" key="5">
    <source>
        <dbReference type="Proteomes" id="UP001482513"/>
    </source>
</evidence>
<dbReference type="Pfam" id="PF00072">
    <property type="entry name" value="Response_reg"/>
    <property type="match status" value="1"/>
</dbReference>
<proteinExistence type="predicted"/>
<dbReference type="SUPFAM" id="SSF52172">
    <property type="entry name" value="CheY-like"/>
    <property type="match status" value="1"/>
</dbReference>
<dbReference type="PANTHER" id="PTHR44591">
    <property type="entry name" value="STRESS RESPONSE REGULATOR PROTEIN 1"/>
    <property type="match status" value="1"/>
</dbReference>
<dbReference type="Pfam" id="PF14332">
    <property type="entry name" value="DUF4388"/>
    <property type="match status" value="1"/>
</dbReference>
<dbReference type="PIRSF" id="PIRSF005897">
    <property type="entry name" value="RR_PatA"/>
    <property type="match status" value="1"/>
</dbReference>
<dbReference type="PROSITE" id="PS50110">
    <property type="entry name" value="RESPONSE_REGULATORY"/>
    <property type="match status" value="1"/>
</dbReference>
<name>A0ABV0K0C2_9CYAN</name>
<dbReference type="InterPro" id="IPR011006">
    <property type="entry name" value="CheY-like_superfamily"/>
</dbReference>
<feature type="modified residue" description="4-aspartylphosphate" evidence="2">
    <location>
        <position position="326"/>
    </location>
</feature>
<comment type="caution">
    <text evidence="4">The sequence shown here is derived from an EMBL/GenBank/DDBJ whole genome shotgun (WGS) entry which is preliminary data.</text>
</comment>
<dbReference type="SMART" id="SM00448">
    <property type="entry name" value="REC"/>
    <property type="match status" value="1"/>
</dbReference>
<dbReference type="Gene3D" id="3.40.50.2300">
    <property type="match status" value="1"/>
</dbReference>
<evidence type="ECO:0000259" key="3">
    <source>
        <dbReference type="PROSITE" id="PS50110"/>
    </source>
</evidence>
<evidence type="ECO:0000313" key="4">
    <source>
        <dbReference type="EMBL" id="MEP0946178.1"/>
    </source>
</evidence>
<keyword evidence="5" id="KW-1185">Reference proteome</keyword>
<accession>A0ABV0K0C2</accession>